<organism evidence="1 2">
    <name type="scientific">Dermatophagoides pteronyssinus</name>
    <name type="common">European house dust mite</name>
    <dbReference type="NCBI Taxonomy" id="6956"/>
    <lineage>
        <taxon>Eukaryota</taxon>
        <taxon>Metazoa</taxon>
        <taxon>Ecdysozoa</taxon>
        <taxon>Arthropoda</taxon>
        <taxon>Chelicerata</taxon>
        <taxon>Arachnida</taxon>
        <taxon>Acari</taxon>
        <taxon>Acariformes</taxon>
        <taxon>Sarcoptiformes</taxon>
        <taxon>Astigmata</taxon>
        <taxon>Psoroptidia</taxon>
        <taxon>Analgoidea</taxon>
        <taxon>Pyroglyphidae</taxon>
        <taxon>Dermatophagoidinae</taxon>
        <taxon>Dermatophagoides</taxon>
    </lineage>
</organism>
<name>A0A6P6XWE5_DERPT</name>
<protein>
    <submittedName>
        <fullName evidence="2">Uncharacterized protein</fullName>
    </submittedName>
</protein>
<dbReference type="RefSeq" id="XP_027197712.1">
    <property type="nucleotide sequence ID" value="XM_027341911.1"/>
</dbReference>
<dbReference type="OMA" id="CMESTHV"/>
<gene>
    <name evidence="2" type="primary">LOC113792043</name>
</gene>
<dbReference type="Proteomes" id="UP000515146">
    <property type="component" value="Unplaced"/>
</dbReference>
<dbReference type="KEGG" id="dpte:113792043"/>
<keyword evidence="1" id="KW-1185">Reference proteome</keyword>
<accession>A0A6P6XWE5</accession>
<dbReference type="OrthoDB" id="10485536at2759"/>
<dbReference type="InParanoid" id="A0A6P6XWE5"/>
<dbReference type="AlphaFoldDB" id="A0A6P6XWE5"/>
<evidence type="ECO:0000313" key="1">
    <source>
        <dbReference type="Proteomes" id="UP000515146"/>
    </source>
</evidence>
<sequence>MATLSPFIKTASSSSSSMIVNHRGTITKTSPSGRLSLLSSDIEEDLGILDLNAPEFKYICRQEYWLLNDKEYNPETNFSYDIVLEWINGYIQIKSDDEYKKYFHVSIDSNSNLHHFRQNSALSSSDSSRSHLTPINGYNRFDYLTKSSSVSRTATITKRKIENNNFNDNQFNTPTNSSSMNNDNTVRYGTITKGTISRPFLNNNNNNNRELNRTFGLIESKLKFTESSTETSSDSNGQIITSNVSTTPTMIDNHLPINTNTITKTNRRILNVTLDIVGRNHSNIQQRLECDPGNTSTSETDNSSDLNQANNLMITSDDLVEEFGLSSDSGLTDNNDLKRPTLNRTFEMNTEQSNLIEDSNDENYRNIVDSYNQTSDTSDRNFPTISRNNTRTLLLRREASQGQINNNKMNNINDRTISKTRQSMKQVNLVSSNDDLLNSDCSTLSLRSSTMSGGRSEPNLLDAQKRTTNGSAPLSVHSIKSKPRLSQIQVINAPKFQSRLMGPTGIAISATNGSRISRIARPTANGVSSQPSLVNIRSSGIPGNGTTAIRSTNSFGSMGSIRDQQLLQNHHFQQQSNPFQIPRAVSQIEMSNDDDGQQQQQQQQQQDLNGNDVQQQRLGMGLDRKSTFRVTNRPSSSSSSVTLMTITTMFDGQQYSNQKPVRNHQQTNNHCNSNLNVNHFLNASSGNQNQREVDNNVNHHHRSSSPLLSRNSKSSHSKQSSIIVSESTIPHRSSFIFSEGSNHNNNHICSDHTNNNDINNGDKNIVTSSRIPGLMKNPLSSSSTFNNGNNFVITAPTMANRLSIPVYGNSKEPLQRPNLINNFEQMPNQIIDNRTFNNCMESTHVLVTPMVNTGKSINPCQQPQQQQLNRTIFTTTAHHQPPRGFKINSCNGLEDNSWQDDCY</sequence>
<proteinExistence type="predicted"/>
<reference evidence="2" key="1">
    <citation type="submission" date="2025-08" db="UniProtKB">
        <authorList>
            <consortium name="RefSeq"/>
        </authorList>
    </citation>
    <scope>IDENTIFICATION</scope>
    <source>
        <strain evidence="2">Airmid</strain>
    </source>
</reference>
<evidence type="ECO:0000313" key="2">
    <source>
        <dbReference type="RefSeq" id="XP_027197712.1"/>
    </source>
</evidence>